<sequence>MKQFIGDQKIATDDELVELALGFGVDPELWLGPDTETNAERAARLTAAADMLAEDPSLAAPLARLTARAIESYLAKSEFVRAVSR</sequence>
<organism evidence="1 2">
    <name type="scientific">Streptomyces chisholmiae</name>
    <dbReference type="NCBI Taxonomy" id="3075540"/>
    <lineage>
        <taxon>Bacteria</taxon>
        <taxon>Bacillati</taxon>
        <taxon>Actinomycetota</taxon>
        <taxon>Actinomycetes</taxon>
        <taxon>Kitasatosporales</taxon>
        <taxon>Streptomycetaceae</taxon>
        <taxon>Streptomyces</taxon>
    </lineage>
</organism>
<protein>
    <recommendedName>
        <fullName evidence="3">Transcriptional regulator</fullName>
    </recommendedName>
</protein>
<name>A0ABU2JYW7_9ACTN</name>
<comment type="caution">
    <text evidence="1">The sequence shown here is derived from an EMBL/GenBank/DDBJ whole genome shotgun (WGS) entry which is preliminary data.</text>
</comment>
<dbReference type="Proteomes" id="UP001183410">
    <property type="component" value="Unassembled WGS sequence"/>
</dbReference>
<evidence type="ECO:0000313" key="2">
    <source>
        <dbReference type="Proteomes" id="UP001183410"/>
    </source>
</evidence>
<proteinExistence type="predicted"/>
<reference evidence="2" key="1">
    <citation type="submission" date="2023-07" db="EMBL/GenBank/DDBJ databases">
        <title>30 novel species of actinomycetes from the DSMZ collection.</title>
        <authorList>
            <person name="Nouioui I."/>
        </authorList>
    </citation>
    <scope>NUCLEOTIDE SEQUENCE [LARGE SCALE GENOMIC DNA]</scope>
    <source>
        <strain evidence="2">DSM 44915</strain>
    </source>
</reference>
<dbReference type="RefSeq" id="WP_311670115.1">
    <property type="nucleotide sequence ID" value="NZ_JAVREO010000022.1"/>
</dbReference>
<evidence type="ECO:0000313" key="1">
    <source>
        <dbReference type="EMBL" id="MDT0270037.1"/>
    </source>
</evidence>
<dbReference type="EMBL" id="JAVREO010000022">
    <property type="protein sequence ID" value="MDT0270037.1"/>
    <property type="molecule type" value="Genomic_DNA"/>
</dbReference>
<gene>
    <name evidence="1" type="ORF">RM844_27530</name>
</gene>
<accession>A0ABU2JYW7</accession>
<keyword evidence="2" id="KW-1185">Reference proteome</keyword>
<evidence type="ECO:0008006" key="3">
    <source>
        <dbReference type="Google" id="ProtNLM"/>
    </source>
</evidence>